<evidence type="ECO:0000259" key="1">
    <source>
        <dbReference type="Pfam" id="PF12697"/>
    </source>
</evidence>
<dbReference type="Pfam" id="PF12697">
    <property type="entry name" value="Abhydrolase_6"/>
    <property type="match status" value="1"/>
</dbReference>
<reference evidence="2 3" key="1">
    <citation type="submission" date="2018-06" db="EMBL/GenBank/DDBJ databases">
        <title>Genomic Encyclopedia of Type Strains, Phase III (KMG-III): the genomes of soil and plant-associated and newly described type strains.</title>
        <authorList>
            <person name="Whitman W."/>
        </authorList>
    </citation>
    <scope>NUCLEOTIDE SEQUENCE [LARGE SCALE GENOMIC DNA]</scope>
    <source>
        <strain evidence="2 3">CECT 9025</strain>
    </source>
</reference>
<dbReference type="PANTHER" id="PTHR37946:SF1">
    <property type="entry name" value="SLL1969 PROTEIN"/>
    <property type="match status" value="1"/>
</dbReference>
<evidence type="ECO:0000313" key="2">
    <source>
        <dbReference type="EMBL" id="PYE85570.1"/>
    </source>
</evidence>
<dbReference type="InterPro" id="IPR029058">
    <property type="entry name" value="AB_hydrolase_fold"/>
</dbReference>
<dbReference type="EMBL" id="QJTE01000001">
    <property type="protein sequence ID" value="PYE85570.1"/>
    <property type="molecule type" value="Genomic_DNA"/>
</dbReference>
<dbReference type="Proteomes" id="UP000248311">
    <property type="component" value="Unassembled WGS sequence"/>
</dbReference>
<dbReference type="SUPFAM" id="SSF53474">
    <property type="entry name" value="alpha/beta-Hydrolases"/>
    <property type="match status" value="1"/>
</dbReference>
<organism evidence="2 3">
    <name type="scientific">Pseudoroseicyclus aestuarii</name>
    <dbReference type="NCBI Taxonomy" id="1795041"/>
    <lineage>
        <taxon>Bacteria</taxon>
        <taxon>Pseudomonadati</taxon>
        <taxon>Pseudomonadota</taxon>
        <taxon>Alphaproteobacteria</taxon>
        <taxon>Rhodobacterales</taxon>
        <taxon>Paracoccaceae</taxon>
        <taxon>Pseudoroseicyclus</taxon>
    </lineage>
</organism>
<dbReference type="PANTHER" id="PTHR37946">
    <property type="entry name" value="SLL1969 PROTEIN"/>
    <property type="match status" value="1"/>
</dbReference>
<protein>
    <recommendedName>
        <fullName evidence="1">AB hydrolase-1 domain-containing protein</fullName>
    </recommendedName>
</protein>
<comment type="caution">
    <text evidence="2">The sequence shown here is derived from an EMBL/GenBank/DDBJ whole genome shotgun (WGS) entry which is preliminary data.</text>
</comment>
<keyword evidence="3" id="KW-1185">Reference proteome</keyword>
<gene>
    <name evidence="2" type="ORF">DFP88_101238</name>
</gene>
<feature type="domain" description="AB hydrolase-1" evidence="1">
    <location>
        <begin position="45"/>
        <end position="170"/>
    </location>
</feature>
<accession>A0A318SUI8</accession>
<sequence>MIAVMQRRRTIARTTVLAAGAGTLGLLLARQALRRATRPNRGDCVVLLHGLGRTRLSFLALERALRRDGYDVVNIGYPSTRAPIDALAEAVLPVALARCGGRRVHFVTHSMGAILLRFWLQNHPEALDGRRQLGRTVMLAPPNRGSQLAEAMMRLRAFGWLNGPAGYQLGTAAESVPNLLPQPDYPVGIIAGSLSLNPLYSRFIVGPDDGKVAVEDTRLDGAADHITLPVSHSFMMNDPQVMAQVRLFLEEGYFDHARPVRWPLAWAAPRPPKVPAGRVGDRVGATRR</sequence>
<evidence type="ECO:0000313" key="3">
    <source>
        <dbReference type="Proteomes" id="UP000248311"/>
    </source>
</evidence>
<dbReference type="InterPro" id="IPR000073">
    <property type="entry name" value="AB_hydrolase_1"/>
</dbReference>
<dbReference type="AlphaFoldDB" id="A0A318SUI8"/>
<dbReference type="Gene3D" id="3.40.50.1820">
    <property type="entry name" value="alpha/beta hydrolase"/>
    <property type="match status" value="1"/>
</dbReference>
<name>A0A318SUI8_9RHOB</name>
<proteinExistence type="predicted"/>